<accession>A0ABP5IY89</accession>
<keyword evidence="2" id="KW-1133">Transmembrane helix</keyword>
<keyword evidence="5" id="KW-1185">Reference proteome</keyword>
<sequence>MADTSLVFNLVARDRASQAISSAGEKVSTAANVVGAGAAAAMGVGLTAALDVSAANDKLAAQLGVGPKEAAELSKVSASVYQQAWGDSTETVNTAIRGVYQNIGDTSTAEGGLEGVTIKALALAETFDQDVSMATAAVGQMIKTGLAADADEAFDIITAGMQKGVNKSDDFLETLNEYGTQFRDLGLSGQQATGILQQGLQAGARDADLVADSMKELNIRVQSGDAAEGLKALGLNADEMAGAFAKGGPKATNALDEITDRLRAVKDPTERYALAQQLLGTQSEDLSKALFAIDPSKAVDSLGKVEGAADRMAKTVGDNPAAALESFKRKATAELAEVAGGFISFAMDNQQVFKPLAYTLAAVAATILVVKGAMMAYAAGQAVVTAATTVWTGVQWLLNAAFWANPMTWIIVGIIALIAAIVLIATKTTWFQTAWKAMTSAVAAAWSWVWSKIKQIAGFIVNLFMNWTVVGRIIKHWKAIKNRTVAIWNAVLGFVKKLPGRMVSFFLNWTLAGRVIKHFGQAKDGAVRVATRLVDWVKGLPGKIKRGIGSLKDVLYGKGQDLVRGLLNGVKSMGDWLAGELKSFASSVVPGPIASALGIGSPSRVMADVVGRWIPPGVVAGIDETKPELDRAMSTLVDPAAARPAARPAAPLARGGAGMPAHVIVELRGDLLKIFRKEIRVRGGNVQTVLGPGGG</sequence>
<feature type="transmembrane region" description="Helical" evidence="2">
    <location>
        <begin position="352"/>
        <end position="370"/>
    </location>
</feature>
<evidence type="ECO:0000256" key="1">
    <source>
        <dbReference type="ARBA" id="ARBA00022612"/>
    </source>
</evidence>
<comment type="caution">
    <text evidence="4">The sequence shown here is derived from an EMBL/GenBank/DDBJ whole genome shotgun (WGS) entry which is preliminary data.</text>
</comment>
<organism evidence="4 5">
    <name type="scientific">Streptomyces synnematoformans</name>
    <dbReference type="NCBI Taxonomy" id="415721"/>
    <lineage>
        <taxon>Bacteria</taxon>
        <taxon>Bacillati</taxon>
        <taxon>Actinomycetota</taxon>
        <taxon>Actinomycetes</taxon>
        <taxon>Kitasatosporales</taxon>
        <taxon>Streptomycetaceae</taxon>
        <taxon>Streptomyces</taxon>
    </lineage>
</organism>
<evidence type="ECO:0000313" key="5">
    <source>
        <dbReference type="Proteomes" id="UP001500443"/>
    </source>
</evidence>
<dbReference type="Proteomes" id="UP001500443">
    <property type="component" value="Unassembled WGS sequence"/>
</dbReference>
<dbReference type="PANTHER" id="PTHR37813">
    <property type="entry name" value="FELS-2 PROPHAGE PROTEIN"/>
    <property type="match status" value="1"/>
</dbReference>
<reference evidence="5" key="1">
    <citation type="journal article" date="2019" name="Int. J. Syst. Evol. Microbiol.">
        <title>The Global Catalogue of Microorganisms (GCM) 10K type strain sequencing project: providing services to taxonomists for standard genome sequencing and annotation.</title>
        <authorList>
            <consortium name="The Broad Institute Genomics Platform"/>
            <consortium name="The Broad Institute Genome Sequencing Center for Infectious Disease"/>
            <person name="Wu L."/>
            <person name="Ma J."/>
        </authorList>
    </citation>
    <scope>NUCLEOTIDE SEQUENCE [LARGE SCALE GENOMIC DNA]</scope>
    <source>
        <strain evidence="5">JCM 15481</strain>
    </source>
</reference>
<keyword evidence="1" id="KW-1188">Viral release from host cell</keyword>
<keyword evidence="2" id="KW-0812">Transmembrane</keyword>
<feature type="transmembrane region" description="Helical" evidence="2">
    <location>
        <begin position="456"/>
        <end position="474"/>
    </location>
</feature>
<proteinExistence type="predicted"/>
<evidence type="ECO:0000256" key="2">
    <source>
        <dbReference type="SAM" id="Phobius"/>
    </source>
</evidence>
<feature type="transmembrane region" description="Helical" evidence="2">
    <location>
        <begin position="409"/>
        <end position="426"/>
    </location>
</feature>
<dbReference type="RefSeq" id="WP_344287308.1">
    <property type="nucleotide sequence ID" value="NZ_BAAAPF010000004.1"/>
</dbReference>
<dbReference type="Pfam" id="PF10145">
    <property type="entry name" value="PhageMin_Tail"/>
    <property type="match status" value="1"/>
</dbReference>
<keyword evidence="2" id="KW-0472">Membrane</keyword>
<evidence type="ECO:0000259" key="3">
    <source>
        <dbReference type="Pfam" id="PF10145"/>
    </source>
</evidence>
<evidence type="ECO:0000313" key="4">
    <source>
        <dbReference type="EMBL" id="GAA2108676.1"/>
    </source>
</evidence>
<feature type="transmembrane region" description="Helical" evidence="2">
    <location>
        <begin position="382"/>
        <end position="403"/>
    </location>
</feature>
<protein>
    <recommendedName>
        <fullName evidence="3">Phage tail tape measure protein domain-containing protein</fullName>
    </recommendedName>
</protein>
<dbReference type="InterPro" id="IPR010090">
    <property type="entry name" value="Phage_tape_meas"/>
</dbReference>
<dbReference type="EMBL" id="BAAAPF010000004">
    <property type="protein sequence ID" value="GAA2108676.1"/>
    <property type="molecule type" value="Genomic_DNA"/>
</dbReference>
<feature type="domain" description="Phage tail tape measure protein" evidence="3">
    <location>
        <begin position="94"/>
        <end position="280"/>
    </location>
</feature>
<name>A0ABP5IY89_9ACTN</name>
<dbReference type="PANTHER" id="PTHR37813:SF1">
    <property type="entry name" value="FELS-2 PROPHAGE PROTEIN"/>
    <property type="match status" value="1"/>
</dbReference>
<gene>
    <name evidence="4" type="ORF">GCM10009802_04600</name>
</gene>